<gene>
    <name evidence="1" type="ordered locus">BSUW23_09070</name>
</gene>
<evidence type="ECO:0000313" key="1">
    <source>
        <dbReference type="EMBL" id="ADM37860.1"/>
    </source>
</evidence>
<dbReference type="EMBL" id="CP002183">
    <property type="protein sequence ID" value="ADM37860.1"/>
    <property type="molecule type" value="Genomic_DNA"/>
</dbReference>
<dbReference type="AlphaFoldDB" id="E0TVT4"/>
<evidence type="ECO:0000313" key="2">
    <source>
        <dbReference type="Proteomes" id="UP000002233"/>
    </source>
</evidence>
<sequence length="52" mass="6108">MEKINIRKERLSLIEYLNVLVKIQALYDVISDAAFERFKVRRQQTAKIGQNG</sequence>
<reference evidence="1 2" key="2">
    <citation type="journal article" date="2011" name="Microbiology">
        <title>The genome sequence of Bacillus subtilis subsp. spizizenii W23: insights into speciation within the B. subtilis complex and into the history of B. subtilis genetics.</title>
        <authorList>
            <person name="Zeigler D.R."/>
        </authorList>
    </citation>
    <scope>NUCLEOTIDE SEQUENCE [LARGE SCALE GENOMIC DNA]</scope>
    <source>
        <strain evidence="2">ATCC 23059 / NRRL B-14472 / W23</strain>
    </source>
</reference>
<protein>
    <submittedName>
        <fullName evidence="1">Uncharacterized protein</fullName>
    </submittedName>
</protein>
<name>E0TVT4_BACSH</name>
<accession>E0TVT4</accession>
<dbReference type="KEGG" id="bss:BSUW23_09070"/>
<proteinExistence type="predicted"/>
<reference key="1">
    <citation type="submission" date="2010-08" db="EMBL/GenBank/DDBJ databases">
        <authorList>
            <person name="Zeigler D.R."/>
        </authorList>
    </citation>
    <scope>NUCLEOTIDE SEQUENCE</scope>
    <source>
        <strain>W23</strain>
    </source>
</reference>
<dbReference type="HOGENOM" id="CLU_3076919_0_0_9"/>
<dbReference type="Proteomes" id="UP000002233">
    <property type="component" value="Chromosome"/>
</dbReference>
<dbReference type="RefSeq" id="WP_013307987.1">
    <property type="nucleotide sequence ID" value="NC_014479.1"/>
</dbReference>
<organism evidence="1 2">
    <name type="scientific">Bacillus spizizenii (strain ATCC 23059 / NRRL B-14472 / W23)</name>
    <name type="common">Bacillus subtilis subsp. spizizenii</name>
    <dbReference type="NCBI Taxonomy" id="655816"/>
    <lineage>
        <taxon>Bacteria</taxon>
        <taxon>Bacillati</taxon>
        <taxon>Bacillota</taxon>
        <taxon>Bacilli</taxon>
        <taxon>Bacillales</taxon>
        <taxon>Bacillaceae</taxon>
        <taxon>Bacillus</taxon>
    </lineage>
</organism>